<evidence type="ECO:0000313" key="5">
    <source>
        <dbReference type="EMBL" id="EIQ82188.1"/>
    </source>
</evidence>
<organism evidence="5 6">
    <name type="scientific">Streptococcus canis FSL Z3-227</name>
    <dbReference type="NCBI Taxonomy" id="482234"/>
    <lineage>
        <taxon>Bacteria</taxon>
        <taxon>Bacillati</taxon>
        <taxon>Bacillota</taxon>
        <taxon>Bacilli</taxon>
        <taxon>Lactobacillales</taxon>
        <taxon>Streptococcaceae</taxon>
        <taxon>Streptococcus</taxon>
    </lineage>
</organism>
<evidence type="ECO:0000259" key="4">
    <source>
        <dbReference type="Pfam" id="PF01048"/>
    </source>
</evidence>
<dbReference type="InterPro" id="IPR000845">
    <property type="entry name" value="Nucleoside_phosphorylase_d"/>
</dbReference>
<protein>
    <recommendedName>
        <fullName evidence="2">Uridine phosphorylase</fullName>
        <ecNumber evidence="1">2.4.2.3</ecNumber>
    </recommendedName>
</protein>
<sequence length="264" mass="29203">MSIIKHELPLLEVDSHPSAVIMPNHEGLAIQLPGKCVYAFLEDEVEAFALDHQGKKIAEFISATKGYPVYLISYKGQDICLAQAPVGSAPAAQFMDWLIGYGVTEIISTGTCSVLIPIEENRFLVPIKALRDEGTSYHYVAPSRYINMNSQMLRLIEKTLLAQGVAYQEVITCSTDGFYRETKEKVAYRREEGCSVVEMECAALAAVAQLREVLWGQLLFTAGALADVGGYDQRNWGADSFSFALHLCLEVLTRLEKDGKATHF</sequence>
<dbReference type="GeneID" id="49629164"/>
<evidence type="ECO:0000256" key="3">
    <source>
        <dbReference type="ARBA" id="ARBA00048447"/>
    </source>
</evidence>
<dbReference type="Pfam" id="PF01048">
    <property type="entry name" value="PNP_UDP_1"/>
    <property type="match status" value="1"/>
</dbReference>
<accession>A0AAV3FTD7</accession>
<reference evidence="5 6" key="1">
    <citation type="journal article" date="2012" name="PLoS ONE">
        <title>Gene Repertoire Evolution of Streptococcus pyogenes Inferred from Phylogenomic Analysis with Streptococcus canis and Streptococcus dysgalactiae.</title>
        <authorList>
            <person name="Lefebure T."/>
            <person name="Richards V.P."/>
            <person name="Lang P."/>
            <person name="Pavinski-Bitar P."/>
            <person name="Stanhope M.J."/>
        </authorList>
    </citation>
    <scope>NUCLEOTIDE SEQUENCE [LARGE SCALE GENOMIC DNA]</scope>
    <source>
        <strain evidence="5 6">FSL Z3-227</strain>
    </source>
</reference>
<comment type="caution">
    <text evidence="5">The sequence shown here is derived from an EMBL/GenBank/DDBJ whole genome shotgun (WGS) entry which is preliminary data.</text>
</comment>
<comment type="catalytic activity">
    <reaction evidence="3">
        <text>uridine + phosphate = alpha-D-ribose 1-phosphate + uracil</text>
        <dbReference type="Rhea" id="RHEA:24388"/>
        <dbReference type="ChEBI" id="CHEBI:16704"/>
        <dbReference type="ChEBI" id="CHEBI:17568"/>
        <dbReference type="ChEBI" id="CHEBI:43474"/>
        <dbReference type="ChEBI" id="CHEBI:57720"/>
        <dbReference type="EC" id="2.4.2.3"/>
    </reaction>
</comment>
<feature type="domain" description="Nucleoside phosphorylase" evidence="4">
    <location>
        <begin position="40"/>
        <end position="221"/>
    </location>
</feature>
<dbReference type="EC" id="2.4.2.3" evidence="1"/>
<evidence type="ECO:0000256" key="2">
    <source>
        <dbReference type="ARBA" id="ARBA00021980"/>
    </source>
</evidence>
<dbReference type="SUPFAM" id="SSF53167">
    <property type="entry name" value="Purine and uridine phosphorylases"/>
    <property type="match status" value="1"/>
</dbReference>
<dbReference type="CDD" id="cd09007">
    <property type="entry name" value="NP-I_spr0068"/>
    <property type="match status" value="1"/>
</dbReference>
<dbReference type="InterPro" id="IPR035994">
    <property type="entry name" value="Nucleoside_phosphorylase_sf"/>
</dbReference>
<dbReference type="Gene3D" id="3.40.50.1580">
    <property type="entry name" value="Nucleoside phosphorylase domain"/>
    <property type="match status" value="1"/>
</dbReference>
<evidence type="ECO:0000256" key="1">
    <source>
        <dbReference type="ARBA" id="ARBA00011888"/>
    </source>
</evidence>
<dbReference type="GO" id="GO:0004850">
    <property type="term" value="F:uridine phosphorylase activity"/>
    <property type="evidence" value="ECO:0007669"/>
    <property type="project" value="UniProtKB-EC"/>
</dbReference>
<dbReference type="RefSeq" id="WP_003044012.1">
    <property type="nucleotide sequence ID" value="NZ_AIDX01000001.2"/>
</dbReference>
<dbReference type="PANTHER" id="PTHR43691:SF11">
    <property type="entry name" value="FI09636P-RELATED"/>
    <property type="match status" value="1"/>
</dbReference>
<dbReference type="GO" id="GO:0006152">
    <property type="term" value="P:purine nucleoside catabolic process"/>
    <property type="evidence" value="ECO:0007669"/>
    <property type="project" value="TreeGrafter"/>
</dbReference>
<dbReference type="AlphaFoldDB" id="A0AAV3FTD7"/>
<proteinExistence type="predicted"/>
<dbReference type="PANTHER" id="PTHR43691">
    <property type="entry name" value="URIDINE PHOSPHORYLASE"/>
    <property type="match status" value="1"/>
</dbReference>
<dbReference type="Proteomes" id="UP000004423">
    <property type="component" value="Unassembled WGS sequence"/>
</dbReference>
<evidence type="ECO:0000313" key="6">
    <source>
        <dbReference type="Proteomes" id="UP000004423"/>
    </source>
</evidence>
<dbReference type="GO" id="GO:0004731">
    <property type="term" value="F:purine-nucleoside phosphorylase activity"/>
    <property type="evidence" value="ECO:0007669"/>
    <property type="project" value="TreeGrafter"/>
</dbReference>
<dbReference type="GO" id="GO:0005829">
    <property type="term" value="C:cytosol"/>
    <property type="evidence" value="ECO:0007669"/>
    <property type="project" value="TreeGrafter"/>
</dbReference>
<name>A0AAV3FTD7_STRCB</name>
<gene>
    <name evidence="5" type="ORF">SCAZ3_07445</name>
</gene>
<dbReference type="EMBL" id="AIDX01000001">
    <property type="protein sequence ID" value="EIQ82188.1"/>
    <property type="molecule type" value="Genomic_DNA"/>
</dbReference>